<dbReference type="GO" id="GO:0016757">
    <property type="term" value="F:glycosyltransferase activity"/>
    <property type="evidence" value="ECO:0007669"/>
    <property type="project" value="UniProtKB-KW"/>
</dbReference>
<organism evidence="3 4">
    <name type="scientific">Meloidogyne hapla</name>
    <name type="common">Root-knot nematode worm</name>
    <dbReference type="NCBI Taxonomy" id="6305"/>
    <lineage>
        <taxon>Eukaryota</taxon>
        <taxon>Metazoa</taxon>
        <taxon>Ecdysozoa</taxon>
        <taxon>Nematoda</taxon>
        <taxon>Chromadorea</taxon>
        <taxon>Rhabditida</taxon>
        <taxon>Tylenchina</taxon>
        <taxon>Tylenchomorpha</taxon>
        <taxon>Tylenchoidea</taxon>
        <taxon>Meloidogynidae</taxon>
        <taxon>Meloidogyninae</taxon>
        <taxon>Meloidogyne</taxon>
    </lineage>
</organism>
<dbReference type="PANTHER" id="PTHR45947:SF3">
    <property type="entry name" value="SULFOQUINOVOSYL TRANSFERASE SQD2"/>
    <property type="match status" value="1"/>
</dbReference>
<proteinExistence type="predicted"/>
<keyword evidence="1" id="KW-0328">Glycosyltransferase</keyword>
<protein>
    <submittedName>
        <fullName evidence="4">Glycos_transf_1 domain-containing protein</fullName>
    </submittedName>
</protein>
<keyword evidence="3" id="KW-1185">Reference proteome</keyword>
<reference evidence="4" key="1">
    <citation type="submission" date="2016-11" db="UniProtKB">
        <authorList>
            <consortium name="WormBaseParasite"/>
        </authorList>
    </citation>
    <scope>IDENTIFICATION</scope>
</reference>
<feature type="domain" description="Glycosyl transferase family 1" evidence="2">
    <location>
        <begin position="88"/>
        <end position="240"/>
    </location>
</feature>
<evidence type="ECO:0000313" key="4">
    <source>
        <dbReference type="WBParaSite" id="MhA1_Contig223.frz3.gene14"/>
    </source>
</evidence>
<dbReference type="InterPro" id="IPR050194">
    <property type="entry name" value="Glycosyltransferase_grp1"/>
</dbReference>
<dbReference type="Gene3D" id="3.40.50.2000">
    <property type="entry name" value="Glycogen Phosphorylase B"/>
    <property type="match status" value="1"/>
</dbReference>
<dbReference type="WBParaSite" id="MhA1_Contig223.frz3.gene14">
    <property type="protein sequence ID" value="MhA1_Contig223.frz3.gene14"/>
    <property type="gene ID" value="MhA1_Contig223.frz3.gene14"/>
</dbReference>
<dbReference type="Pfam" id="PF00534">
    <property type="entry name" value="Glycos_transf_1"/>
    <property type="match status" value="1"/>
</dbReference>
<dbReference type="AlphaFoldDB" id="A0A1I8BFX1"/>
<evidence type="ECO:0000256" key="1">
    <source>
        <dbReference type="ARBA" id="ARBA00022676"/>
    </source>
</evidence>
<dbReference type="Proteomes" id="UP000095281">
    <property type="component" value="Unplaced"/>
</dbReference>
<dbReference type="OMA" id="PHMLMME"/>
<evidence type="ECO:0000259" key="2">
    <source>
        <dbReference type="Pfam" id="PF00534"/>
    </source>
</evidence>
<name>A0A1I8BFX1_MELHA</name>
<evidence type="ECO:0000313" key="3">
    <source>
        <dbReference type="Proteomes" id="UP000095281"/>
    </source>
</evidence>
<accession>A0A1I8BFX1</accession>
<sequence>MFDQVRKNATKFDILHFHTDAHFELVDEIVKDNKAACVVTVHGHMEWYPTLGFDHNKLPLITISDDQRLHSSGNPNYIGTAYHGLPKDHYKFIEKPNSEKPYLAFLGRMVPEKRPEWAIEIAVKTGYHLKMGAKILESYNDYWEKIKKLIEKHKDIVEFVGEVNEKQKNDFLGKAFAFLNPIDWAEQFGYVMIESMACGTPVITRRMGSVPEIIEDGVSGIIFETIDEGVKAVKKSLKMSRKAVREAFLRRFTIEHNADQIEKIYNERLKLRNG</sequence>
<dbReference type="InterPro" id="IPR001296">
    <property type="entry name" value="Glyco_trans_1"/>
</dbReference>
<dbReference type="SUPFAM" id="SSF53756">
    <property type="entry name" value="UDP-Glycosyltransferase/glycogen phosphorylase"/>
    <property type="match status" value="1"/>
</dbReference>
<keyword evidence="1" id="KW-0808">Transferase</keyword>
<dbReference type="PANTHER" id="PTHR45947">
    <property type="entry name" value="SULFOQUINOVOSYL TRANSFERASE SQD2"/>
    <property type="match status" value="1"/>
</dbReference>